<evidence type="ECO:0000313" key="8">
    <source>
        <dbReference type="EMBL" id="ODV88293.1"/>
    </source>
</evidence>
<dbReference type="PROSITE" id="PS50054">
    <property type="entry name" value="TYR_PHOSPHATASE_DUAL"/>
    <property type="match status" value="1"/>
</dbReference>
<dbReference type="PIRSF" id="PIRSF000941">
    <property type="entry name" value="DUSP12"/>
    <property type="match status" value="1"/>
</dbReference>
<evidence type="ECO:0000256" key="2">
    <source>
        <dbReference type="ARBA" id="ARBA00013064"/>
    </source>
</evidence>
<keyword evidence="3" id="KW-0378">Hydrolase</keyword>
<dbReference type="Proteomes" id="UP000094801">
    <property type="component" value="Unassembled WGS sequence"/>
</dbReference>
<evidence type="ECO:0000256" key="5">
    <source>
        <dbReference type="PIRSR" id="PIRSR000941-50"/>
    </source>
</evidence>
<dbReference type="PANTHER" id="PTHR45848:SF4">
    <property type="entry name" value="DUAL SPECIFICITY PROTEIN PHOSPHATASE 12"/>
    <property type="match status" value="1"/>
</dbReference>
<dbReference type="Pfam" id="PF00782">
    <property type="entry name" value="DSPc"/>
    <property type="match status" value="1"/>
</dbReference>
<protein>
    <recommendedName>
        <fullName evidence="2">protein-tyrosine-phosphatase</fullName>
        <ecNumber evidence="2">3.1.3.48</ecNumber>
    </recommendedName>
</protein>
<keyword evidence="4" id="KW-0904">Protein phosphatase</keyword>
<evidence type="ECO:0000313" key="9">
    <source>
        <dbReference type="Proteomes" id="UP000094801"/>
    </source>
</evidence>
<dbReference type="InterPro" id="IPR016278">
    <property type="entry name" value="DUSP12"/>
</dbReference>
<dbReference type="PANTHER" id="PTHR45848">
    <property type="entry name" value="DUAL SPECIFICITY PROTEIN PHOSPHATASE 12 FAMILY MEMBER"/>
    <property type="match status" value="1"/>
</dbReference>
<organism evidence="8 9">
    <name type="scientific">[Candida] arabinofermentans NRRL YB-2248</name>
    <dbReference type="NCBI Taxonomy" id="983967"/>
    <lineage>
        <taxon>Eukaryota</taxon>
        <taxon>Fungi</taxon>
        <taxon>Dikarya</taxon>
        <taxon>Ascomycota</taxon>
        <taxon>Saccharomycotina</taxon>
        <taxon>Pichiomycetes</taxon>
        <taxon>Pichiales</taxon>
        <taxon>Pichiaceae</taxon>
        <taxon>Ogataea</taxon>
        <taxon>Ogataea/Candida clade</taxon>
    </lineage>
</organism>
<keyword evidence="9" id="KW-1185">Reference proteome</keyword>
<dbReference type="GO" id="GO:0008138">
    <property type="term" value="F:protein tyrosine/serine/threonine phosphatase activity"/>
    <property type="evidence" value="ECO:0007669"/>
    <property type="project" value="InterPro"/>
</dbReference>
<proteinExistence type="inferred from homology"/>
<feature type="domain" description="Tyrosine-protein phosphatase" evidence="6">
    <location>
        <begin position="1"/>
        <end position="157"/>
    </location>
</feature>
<dbReference type="InterPro" id="IPR000340">
    <property type="entry name" value="Dual-sp_phosphatase_cat-dom"/>
</dbReference>
<dbReference type="EC" id="3.1.3.48" evidence="2"/>
<dbReference type="AlphaFoldDB" id="A0A1E4T9A4"/>
<dbReference type="InterPro" id="IPR020422">
    <property type="entry name" value="TYR_PHOSPHATASE_DUAL_dom"/>
</dbReference>
<dbReference type="SMART" id="SM00195">
    <property type="entry name" value="DSPc"/>
    <property type="match status" value="1"/>
</dbReference>
<dbReference type="Gene3D" id="3.90.190.10">
    <property type="entry name" value="Protein tyrosine phosphatase superfamily"/>
    <property type="match status" value="1"/>
</dbReference>
<dbReference type="GO" id="GO:0004725">
    <property type="term" value="F:protein tyrosine phosphatase activity"/>
    <property type="evidence" value="ECO:0007669"/>
    <property type="project" value="UniProtKB-EC"/>
</dbReference>
<evidence type="ECO:0000259" key="7">
    <source>
        <dbReference type="PROSITE" id="PS50056"/>
    </source>
</evidence>
<feature type="non-terminal residue" evidence="8">
    <location>
        <position position="1"/>
    </location>
</feature>
<evidence type="ECO:0000256" key="4">
    <source>
        <dbReference type="ARBA" id="ARBA00022912"/>
    </source>
</evidence>
<feature type="active site" description="Phosphocysteine intermediate" evidence="5">
    <location>
        <position position="101"/>
    </location>
</feature>
<dbReference type="InterPro" id="IPR000387">
    <property type="entry name" value="Tyr_Pase_dom"/>
</dbReference>
<gene>
    <name evidence="8" type="ORF">CANARDRAFT_188601</name>
</gene>
<dbReference type="InterPro" id="IPR029021">
    <property type="entry name" value="Prot-tyrosine_phosphatase-like"/>
</dbReference>
<dbReference type="OrthoDB" id="2017893at2759"/>
<feature type="non-terminal residue" evidence="8">
    <location>
        <position position="343"/>
    </location>
</feature>
<evidence type="ECO:0000259" key="6">
    <source>
        <dbReference type="PROSITE" id="PS50054"/>
    </source>
</evidence>
<reference evidence="9" key="1">
    <citation type="submission" date="2016-04" db="EMBL/GenBank/DDBJ databases">
        <title>Comparative genomics of biotechnologically important yeasts.</title>
        <authorList>
            <consortium name="DOE Joint Genome Institute"/>
            <person name="Riley R."/>
            <person name="Haridas S."/>
            <person name="Wolfe K.H."/>
            <person name="Lopes M.R."/>
            <person name="Hittinger C.T."/>
            <person name="Goker M."/>
            <person name="Salamov A."/>
            <person name="Wisecaver J."/>
            <person name="Long T.M."/>
            <person name="Aerts A.L."/>
            <person name="Barry K."/>
            <person name="Choi C."/>
            <person name="Clum A."/>
            <person name="Coughlan A.Y."/>
            <person name="Deshpande S."/>
            <person name="Douglass A.P."/>
            <person name="Hanson S.J."/>
            <person name="Klenk H.-P."/>
            <person name="Labutti K."/>
            <person name="Lapidus A."/>
            <person name="Lindquist E."/>
            <person name="Lipzen A."/>
            <person name="Meier-Kolthoff J.P."/>
            <person name="Ohm R.A."/>
            <person name="Otillar R.P."/>
            <person name="Pangilinan J."/>
            <person name="Peng Y."/>
            <person name="Rokas A."/>
            <person name="Rosa C.A."/>
            <person name="Scheuner C."/>
            <person name="Sibirny A.A."/>
            <person name="Slot J.C."/>
            <person name="Stielow J.B."/>
            <person name="Sun H."/>
            <person name="Kurtzman C.P."/>
            <person name="Blackwell M."/>
            <person name="Grigoriev I.V."/>
            <person name="Jeffries T.W."/>
        </authorList>
    </citation>
    <scope>NUCLEOTIDE SEQUENCE [LARGE SCALE GENOMIC DNA]</scope>
    <source>
        <strain evidence="9">NRRL YB-2248</strain>
    </source>
</reference>
<dbReference type="SUPFAM" id="SSF52799">
    <property type="entry name" value="(Phosphotyrosine protein) phosphatases II"/>
    <property type="match status" value="1"/>
</dbReference>
<feature type="domain" description="Tyrosine specific protein phosphatases" evidence="7">
    <location>
        <begin position="65"/>
        <end position="138"/>
    </location>
</feature>
<name>A0A1E4T9A4_9ASCO</name>
<dbReference type="GO" id="GO:0005634">
    <property type="term" value="C:nucleus"/>
    <property type="evidence" value="ECO:0007669"/>
    <property type="project" value="TreeGrafter"/>
</dbReference>
<dbReference type="STRING" id="983967.A0A1E4T9A4"/>
<dbReference type="EMBL" id="KV453847">
    <property type="protein sequence ID" value="ODV88293.1"/>
    <property type="molecule type" value="Genomic_DNA"/>
</dbReference>
<comment type="similarity">
    <text evidence="1">Belongs to the protein-tyrosine phosphatase family. Non-receptor class dual specificity subfamily.</text>
</comment>
<evidence type="ECO:0000256" key="3">
    <source>
        <dbReference type="ARBA" id="ARBA00022801"/>
    </source>
</evidence>
<dbReference type="PROSITE" id="PS50056">
    <property type="entry name" value="TYR_PHOSPHATASE_2"/>
    <property type="match status" value="1"/>
</dbReference>
<accession>A0A1E4T9A4</accession>
<evidence type="ECO:0000256" key="1">
    <source>
        <dbReference type="ARBA" id="ARBA00008601"/>
    </source>
</evidence>
<sequence>IYRILGKIYLSGFDPILKQLDLSETYGITHILSVTNDLISPKYNRSPYRNLQISITDELSTNIIEHFSESNRFINDALFGKSIEAGSAKGLKHQGGVLIHCNAGISRSVSYLVAYLMKYYDLPLQKSIYAVKRQKKNIEPNESFINQLEFYHRVGCIDNVDTLMDEFPEYRQLSVNLLTAQSDIRTILENDKFFNTDDTNEDQDADGEAAEIDSELRCKRCRHTLCKSNKYIAHIPPMEDDSVGVKQGYFIKTAYKSRRIIDIQKGSTCTHHFIEPIVWMKDELMKGELEGKFNCPKCEAKVGGYSWRGSRCSCGKWMIPAIHLQKAKVDQAKIVPLVLPNLV</sequence>